<dbReference type="Proteomes" id="UP000297245">
    <property type="component" value="Unassembled WGS sequence"/>
</dbReference>
<feature type="compositionally biased region" description="Polar residues" evidence="1">
    <location>
        <begin position="1"/>
        <end position="12"/>
    </location>
</feature>
<protein>
    <submittedName>
        <fullName evidence="2">Uncharacterized protein</fullName>
    </submittedName>
</protein>
<evidence type="ECO:0000313" key="2">
    <source>
        <dbReference type="EMBL" id="THU97287.1"/>
    </source>
</evidence>
<evidence type="ECO:0000256" key="1">
    <source>
        <dbReference type="SAM" id="MobiDB-lite"/>
    </source>
</evidence>
<reference evidence="2 3" key="1">
    <citation type="journal article" date="2019" name="Nat. Ecol. Evol.">
        <title>Megaphylogeny resolves global patterns of mushroom evolution.</title>
        <authorList>
            <person name="Varga T."/>
            <person name="Krizsan K."/>
            <person name="Foldi C."/>
            <person name="Dima B."/>
            <person name="Sanchez-Garcia M."/>
            <person name="Sanchez-Ramirez S."/>
            <person name="Szollosi G.J."/>
            <person name="Szarkandi J.G."/>
            <person name="Papp V."/>
            <person name="Albert L."/>
            <person name="Andreopoulos W."/>
            <person name="Angelini C."/>
            <person name="Antonin V."/>
            <person name="Barry K.W."/>
            <person name="Bougher N.L."/>
            <person name="Buchanan P."/>
            <person name="Buyck B."/>
            <person name="Bense V."/>
            <person name="Catcheside P."/>
            <person name="Chovatia M."/>
            <person name="Cooper J."/>
            <person name="Damon W."/>
            <person name="Desjardin D."/>
            <person name="Finy P."/>
            <person name="Geml J."/>
            <person name="Haridas S."/>
            <person name="Hughes K."/>
            <person name="Justo A."/>
            <person name="Karasinski D."/>
            <person name="Kautmanova I."/>
            <person name="Kiss B."/>
            <person name="Kocsube S."/>
            <person name="Kotiranta H."/>
            <person name="LaButti K.M."/>
            <person name="Lechner B.E."/>
            <person name="Liimatainen K."/>
            <person name="Lipzen A."/>
            <person name="Lukacs Z."/>
            <person name="Mihaltcheva S."/>
            <person name="Morgado L.N."/>
            <person name="Niskanen T."/>
            <person name="Noordeloos M.E."/>
            <person name="Ohm R.A."/>
            <person name="Ortiz-Santana B."/>
            <person name="Ovrebo C."/>
            <person name="Racz N."/>
            <person name="Riley R."/>
            <person name="Savchenko A."/>
            <person name="Shiryaev A."/>
            <person name="Soop K."/>
            <person name="Spirin V."/>
            <person name="Szebenyi C."/>
            <person name="Tomsovsky M."/>
            <person name="Tulloss R.E."/>
            <person name="Uehling J."/>
            <person name="Grigoriev I.V."/>
            <person name="Vagvolgyi C."/>
            <person name="Papp T."/>
            <person name="Martin F.M."/>
            <person name="Miettinen O."/>
            <person name="Hibbett D.S."/>
            <person name="Nagy L.G."/>
        </authorList>
    </citation>
    <scope>NUCLEOTIDE SEQUENCE [LARGE SCALE GENOMIC DNA]</scope>
    <source>
        <strain evidence="2 3">CBS 962.96</strain>
    </source>
</reference>
<feature type="compositionally biased region" description="Basic and acidic residues" evidence="1">
    <location>
        <begin position="469"/>
        <end position="480"/>
    </location>
</feature>
<evidence type="ECO:0000313" key="3">
    <source>
        <dbReference type="Proteomes" id="UP000297245"/>
    </source>
</evidence>
<keyword evidence="3" id="KW-1185">Reference proteome</keyword>
<feature type="compositionally biased region" description="Low complexity" evidence="1">
    <location>
        <begin position="29"/>
        <end position="45"/>
    </location>
</feature>
<dbReference type="EMBL" id="ML179159">
    <property type="protein sequence ID" value="THU97287.1"/>
    <property type="molecule type" value="Genomic_DNA"/>
</dbReference>
<gene>
    <name evidence="2" type="ORF">K435DRAFT_857801</name>
</gene>
<dbReference type="OrthoDB" id="3123019at2759"/>
<feature type="region of interest" description="Disordered" evidence="1">
    <location>
        <begin position="469"/>
        <end position="490"/>
    </location>
</feature>
<feature type="region of interest" description="Disordered" evidence="1">
    <location>
        <begin position="1"/>
        <end position="45"/>
    </location>
</feature>
<name>A0A4S8M501_DENBC</name>
<sequence length="576" mass="65063">MAKLHSNTNHGTSSRSSFHSEYSRDTDDTSSSMISTTTNSASTSTIVGPGSLSGRAVLALGKLTLKGVERVIIARRLSIISSKFPHSNVSGTRIKGLKDMYDDLLELSRMEMYPSTIQSEAISILLAQIGSFQTDSLVHALAAWNPVEVRLFLSLLIGIFAATIIPKPSTQAHNRNAPLNSYLSTLPSRDEHSLLPFIEFLRKLCQVSIVQVEAVVESGSLDLLFRLYVTDFRDCLTRTGANRSGHDRKSSLLTACNSLLITMCHVGADNTSSNDSNSSRTGVMSFIQRHPFYSLWSVHPAIFSSRYLEPVQYSATSSRHDKKFDLDLKRLLERREAWYAIALDSHPKRWKVGNMHWVCWRISSIYDMMADYSRASLYENGLHHVAFDAFVDLMEFIGDHKAHSSFFFPSDPPDFGVTVVVHFIHWFTRASTYTQALTRRRFKSFHPFFLNSGCLELIKRTIRALDELESESIHPGRDQQDGISPNEGDQIDHNSQYRRNLLNWAITVFSYTNATDVGDVDDVLEILGDDELGEETDTDTMNIPLRPIEVSDRELARSVVDPENIDELYEWIEDWC</sequence>
<dbReference type="AlphaFoldDB" id="A0A4S8M501"/>
<proteinExistence type="predicted"/>
<organism evidence="2 3">
    <name type="scientific">Dendrothele bispora (strain CBS 962.96)</name>
    <dbReference type="NCBI Taxonomy" id="1314807"/>
    <lineage>
        <taxon>Eukaryota</taxon>
        <taxon>Fungi</taxon>
        <taxon>Dikarya</taxon>
        <taxon>Basidiomycota</taxon>
        <taxon>Agaricomycotina</taxon>
        <taxon>Agaricomycetes</taxon>
        <taxon>Agaricomycetidae</taxon>
        <taxon>Agaricales</taxon>
        <taxon>Agaricales incertae sedis</taxon>
        <taxon>Dendrothele</taxon>
    </lineage>
</organism>
<accession>A0A4S8M501</accession>